<proteinExistence type="predicted"/>
<feature type="region of interest" description="Disordered" evidence="1">
    <location>
        <begin position="57"/>
        <end position="81"/>
    </location>
</feature>
<keyword evidence="3" id="KW-1185">Reference proteome</keyword>
<evidence type="ECO:0000313" key="2">
    <source>
        <dbReference type="EnsemblPlants" id="Kaladp0018s0228.1.v1.1.CDS.1"/>
    </source>
</evidence>
<evidence type="ECO:0000256" key="1">
    <source>
        <dbReference type="SAM" id="MobiDB-lite"/>
    </source>
</evidence>
<evidence type="ECO:0000313" key="3">
    <source>
        <dbReference type="Proteomes" id="UP000594263"/>
    </source>
</evidence>
<dbReference type="EnsemblPlants" id="Kaladp0018s0228.1.v1.1">
    <property type="protein sequence ID" value="Kaladp0018s0228.1.v1.1.CDS.1"/>
    <property type="gene ID" value="Kaladp0018s0228.v1.1"/>
</dbReference>
<dbReference type="PANTHER" id="PTHR48213">
    <property type="entry name" value="VID27-LIKE PROTEIN"/>
    <property type="match status" value="1"/>
</dbReference>
<name>A0A7N0T1R3_KALFE</name>
<dbReference type="AlphaFoldDB" id="A0A7N0T1R3"/>
<protein>
    <submittedName>
        <fullName evidence="2">Uncharacterized protein</fullName>
    </submittedName>
</protein>
<organism evidence="2 3">
    <name type="scientific">Kalanchoe fedtschenkoi</name>
    <name type="common">Lavender scallops</name>
    <name type="synonym">South American air plant</name>
    <dbReference type="NCBI Taxonomy" id="63787"/>
    <lineage>
        <taxon>Eukaryota</taxon>
        <taxon>Viridiplantae</taxon>
        <taxon>Streptophyta</taxon>
        <taxon>Embryophyta</taxon>
        <taxon>Tracheophyta</taxon>
        <taxon>Spermatophyta</taxon>
        <taxon>Magnoliopsida</taxon>
        <taxon>eudicotyledons</taxon>
        <taxon>Gunneridae</taxon>
        <taxon>Pentapetalae</taxon>
        <taxon>Saxifragales</taxon>
        <taxon>Crassulaceae</taxon>
        <taxon>Kalanchoe</taxon>
    </lineage>
</organism>
<reference evidence="2" key="1">
    <citation type="submission" date="2021-01" db="UniProtKB">
        <authorList>
            <consortium name="EnsemblPlants"/>
        </authorList>
    </citation>
    <scope>IDENTIFICATION</scope>
</reference>
<dbReference type="PANTHER" id="PTHR48213:SF1">
    <property type="entry name" value="PROSTATIC SPERMINE-BINDING-LIKE PROTEIN"/>
    <property type="match status" value="1"/>
</dbReference>
<sequence>MAINTTTAYLASLVTGRFPITRSDAEITDWEFVNASDLSDDDLIDVLSDDLIDVLSDDGESGESPALLLSASSGEDRGAEDGEEFHAGASALAVAAIRSYGGVADYEDGQEFGAGASGLALVAIRSYGGVADHEEKMREEELEDPESEVDADHDDLDDELVPWSVGDRFGRQRMRKLGGRTYAKMNKTKKFAYTLNRPGCVRGKHGLGRKG</sequence>
<dbReference type="Gramene" id="Kaladp0018s0228.1.v1.1">
    <property type="protein sequence ID" value="Kaladp0018s0228.1.v1.1.CDS.1"/>
    <property type="gene ID" value="Kaladp0018s0228.v1.1"/>
</dbReference>
<accession>A0A7N0T1R3</accession>
<dbReference type="Proteomes" id="UP000594263">
    <property type="component" value="Unplaced"/>
</dbReference>